<keyword evidence="1" id="KW-0805">Transcription regulation</keyword>
<evidence type="ECO:0000313" key="5">
    <source>
        <dbReference type="EMBL" id="MBA5776034.1"/>
    </source>
</evidence>
<dbReference type="InterPro" id="IPR028082">
    <property type="entry name" value="Peripla_BP_I"/>
</dbReference>
<protein>
    <submittedName>
        <fullName evidence="5">Substrate-binding domain-containing protein</fullName>
    </submittedName>
</protein>
<evidence type="ECO:0000256" key="2">
    <source>
        <dbReference type="ARBA" id="ARBA00023125"/>
    </source>
</evidence>
<dbReference type="PANTHER" id="PTHR30146:SF109">
    <property type="entry name" value="HTH-TYPE TRANSCRIPTIONAL REGULATOR GALS"/>
    <property type="match status" value="1"/>
</dbReference>
<evidence type="ECO:0000313" key="6">
    <source>
        <dbReference type="Proteomes" id="UP000541109"/>
    </source>
</evidence>
<evidence type="ECO:0000256" key="1">
    <source>
        <dbReference type="ARBA" id="ARBA00023015"/>
    </source>
</evidence>
<sequence length="339" mass="37197">MNLKELAAHLGLSQTTVSRALNGYPEVSEATRTRVREAAERLEYRPNAAARRLATGRTGTVAIIFPSERSLLLDPHFLDFLAGVAEKLADDDVELTLRATRRNDELETYRRLVRNRRVDGFIVSSPLIEDERVRLLSDLDVPFVLHGRTDTQAPYAYLDIDNEGAFRRATELLVDLGHRRIGLLNGKRELNFARDREAGYLAALAAHGIAPDPGLIVNAAMTEEIGYRNASALLARPQRPTALLAASVLLAFGAYRAARDLGLVIGKDVSVIAHDDGLPFLKAETLDPPLATTVSPIRAGGYRLAELLLARINGNPPEDLREVAPVDLVFRASIGRMLT</sequence>
<dbReference type="GO" id="GO:0003700">
    <property type="term" value="F:DNA-binding transcription factor activity"/>
    <property type="evidence" value="ECO:0007669"/>
    <property type="project" value="TreeGrafter"/>
</dbReference>
<keyword evidence="2" id="KW-0238">DNA-binding</keyword>
<dbReference type="EMBL" id="JACFXV010000034">
    <property type="protein sequence ID" value="MBA5776034.1"/>
    <property type="molecule type" value="Genomic_DNA"/>
</dbReference>
<dbReference type="Gene3D" id="3.40.50.2300">
    <property type="match status" value="2"/>
</dbReference>
<dbReference type="Pfam" id="PF13377">
    <property type="entry name" value="Peripla_BP_3"/>
    <property type="match status" value="1"/>
</dbReference>
<dbReference type="Pfam" id="PF00356">
    <property type="entry name" value="LacI"/>
    <property type="match status" value="1"/>
</dbReference>
<dbReference type="PANTHER" id="PTHR30146">
    <property type="entry name" value="LACI-RELATED TRANSCRIPTIONAL REPRESSOR"/>
    <property type="match status" value="1"/>
</dbReference>
<dbReference type="SUPFAM" id="SSF47413">
    <property type="entry name" value="lambda repressor-like DNA-binding domains"/>
    <property type="match status" value="1"/>
</dbReference>
<accession>A0A839AAH6</accession>
<dbReference type="InterPro" id="IPR010982">
    <property type="entry name" value="Lambda_DNA-bd_dom_sf"/>
</dbReference>
<dbReference type="Proteomes" id="UP000541109">
    <property type="component" value="Unassembled WGS sequence"/>
</dbReference>
<dbReference type="InterPro" id="IPR046335">
    <property type="entry name" value="LacI/GalR-like_sensor"/>
</dbReference>
<dbReference type="SMART" id="SM00354">
    <property type="entry name" value="HTH_LACI"/>
    <property type="match status" value="1"/>
</dbReference>
<dbReference type="RefSeq" id="WP_182162048.1">
    <property type="nucleotide sequence ID" value="NZ_JACFXV010000034.1"/>
</dbReference>
<evidence type="ECO:0000259" key="4">
    <source>
        <dbReference type="PROSITE" id="PS50932"/>
    </source>
</evidence>
<dbReference type="Gene3D" id="1.10.260.40">
    <property type="entry name" value="lambda repressor-like DNA-binding domains"/>
    <property type="match status" value="1"/>
</dbReference>
<reference evidence="5 6" key="1">
    <citation type="submission" date="2020-07" db="EMBL/GenBank/DDBJ databases">
        <title>Stappia sp., F7233, whole genome shotgun sequencing project.</title>
        <authorList>
            <person name="Jiang S."/>
            <person name="Liu Z.W."/>
            <person name="Du Z.J."/>
        </authorList>
    </citation>
    <scope>NUCLEOTIDE SEQUENCE [LARGE SCALE GENOMIC DNA]</scope>
    <source>
        <strain evidence="5 6">F7233</strain>
    </source>
</reference>
<keyword evidence="3" id="KW-0804">Transcription</keyword>
<dbReference type="SUPFAM" id="SSF53822">
    <property type="entry name" value="Periplasmic binding protein-like I"/>
    <property type="match status" value="1"/>
</dbReference>
<feature type="domain" description="HTH lacI-type" evidence="4">
    <location>
        <begin position="1"/>
        <end position="55"/>
    </location>
</feature>
<organism evidence="5 6">
    <name type="scientific">Stappia albiluteola</name>
    <dbReference type="NCBI Taxonomy" id="2758565"/>
    <lineage>
        <taxon>Bacteria</taxon>
        <taxon>Pseudomonadati</taxon>
        <taxon>Pseudomonadota</taxon>
        <taxon>Alphaproteobacteria</taxon>
        <taxon>Hyphomicrobiales</taxon>
        <taxon>Stappiaceae</taxon>
        <taxon>Stappia</taxon>
    </lineage>
</organism>
<dbReference type="CDD" id="cd20010">
    <property type="entry name" value="PBP1_AglR-like"/>
    <property type="match status" value="1"/>
</dbReference>
<dbReference type="CDD" id="cd01392">
    <property type="entry name" value="HTH_LacI"/>
    <property type="match status" value="1"/>
</dbReference>
<comment type="caution">
    <text evidence="5">The sequence shown here is derived from an EMBL/GenBank/DDBJ whole genome shotgun (WGS) entry which is preliminary data.</text>
</comment>
<proteinExistence type="predicted"/>
<dbReference type="AlphaFoldDB" id="A0A839AAH6"/>
<name>A0A839AAH6_9HYPH</name>
<evidence type="ECO:0000256" key="3">
    <source>
        <dbReference type="ARBA" id="ARBA00023163"/>
    </source>
</evidence>
<dbReference type="GO" id="GO:0000976">
    <property type="term" value="F:transcription cis-regulatory region binding"/>
    <property type="evidence" value="ECO:0007669"/>
    <property type="project" value="TreeGrafter"/>
</dbReference>
<dbReference type="PROSITE" id="PS50932">
    <property type="entry name" value="HTH_LACI_2"/>
    <property type="match status" value="1"/>
</dbReference>
<gene>
    <name evidence="5" type="ORF">H2509_02720</name>
</gene>
<keyword evidence="6" id="KW-1185">Reference proteome</keyword>
<dbReference type="InterPro" id="IPR000843">
    <property type="entry name" value="HTH_LacI"/>
</dbReference>